<dbReference type="EMBL" id="JAZGSY010000215">
    <property type="protein sequence ID" value="KAL1838422.1"/>
    <property type="molecule type" value="Genomic_DNA"/>
</dbReference>
<reference evidence="2 3" key="1">
    <citation type="journal article" date="2024" name="Commun. Biol.">
        <title>Comparative genomic analysis of thermophilic fungi reveals convergent evolutionary adaptations and gene losses.</title>
        <authorList>
            <person name="Steindorff A.S."/>
            <person name="Aguilar-Pontes M.V."/>
            <person name="Robinson A.J."/>
            <person name="Andreopoulos B."/>
            <person name="LaButti K."/>
            <person name="Kuo A."/>
            <person name="Mondo S."/>
            <person name="Riley R."/>
            <person name="Otillar R."/>
            <person name="Haridas S."/>
            <person name="Lipzen A."/>
            <person name="Grimwood J."/>
            <person name="Schmutz J."/>
            <person name="Clum A."/>
            <person name="Reid I.D."/>
            <person name="Moisan M.C."/>
            <person name="Butler G."/>
            <person name="Nguyen T.T.M."/>
            <person name="Dewar K."/>
            <person name="Conant G."/>
            <person name="Drula E."/>
            <person name="Henrissat B."/>
            <person name="Hansel C."/>
            <person name="Singer S."/>
            <person name="Hutchinson M.I."/>
            <person name="de Vries R.P."/>
            <person name="Natvig D.O."/>
            <person name="Powell A.J."/>
            <person name="Tsang A."/>
            <person name="Grigoriev I.V."/>
        </authorList>
    </citation>
    <scope>NUCLEOTIDE SEQUENCE [LARGE SCALE GENOMIC DNA]</scope>
    <source>
        <strain evidence="2 3">CBS 620.91</strain>
    </source>
</reference>
<keyword evidence="3" id="KW-1185">Reference proteome</keyword>
<evidence type="ECO:0000313" key="2">
    <source>
        <dbReference type="EMBL" id="KAL1838422.1"/>
    </source>
</evidence>
<evidence type="ECO:0000313" key="3">
    <source>
        <dbReference type="Proteomes" id="UP001583172"/>
    </source>
</evidence>
<gene>
    <name evidence="2" type="ORF">VTJ49DRAFT_2674</name>
</gene>
<proteinExistence type="predicted"/>
<evidence type="ECO:0000256" key="1">
    <source>
        <dbReference type="SAM" id="SignalP"/>
    </source>
</evidence>
<feature type="signal peptide" evidence="1">
    <location>
        <begin position="1"/>
        <end position="17"/>
    </location>
</feature>
<keyword evidence="1" id="KW-0732">Signal</keyword>
<accession>A0ABR3V9G3</accession>
<dbReference type="Proteomes" id="UP001583172">
    <property type="component" value="Unassembled WGS sequence"/>
</dbReference>
<comment type="caution">
    <text evidence="2">The sequence shown here is derived from an EMBL/GenBank/DDBJ whole genome shotgun (WGS) entry which is preliminary data.</text>
</comment>
<feature type="chain" id="PRO_5046972366" evidence="1">
    <location>
        <begin position="18"/>
        <end position="64"/>
    </location>
</feature>
<name>A0ABR3V9G3_HUMIN</name>
<protein>
    <submittedName>
        <fullName evidence="2">Uncharacterized protein</fullName>
    </submittedName>
</protein>
<organism evidence="2 3">
    <name type="scientific">Humicola insolens</name>
    <name type="common">Soft-rot fungus</name>
    <dbReference type="NCBI Taxonomy" id="85995"/>
    <lineage>
        <taxon>Eukaryota</taxon>
        <taxon>Fungi</taxon>
        <taxon>Dikarya</taxon>
        <taxon>Ascomycota</taxon>
        <taxon>Pezizomycotina</taxon>
        <taxon>Sordariomycetes</taxon>
        <taxon>Sordariomycetidae</taxon>
        <taxon>Sordariales</taxon>
        <taxon>Chaetomiaceae</taxon>
        <taxon>Mycothermus</taxon>
    </lineage>
</organism>
<sequence length="64" mass="6706">MKLTAATLFALVAAAVAYPNPNVQPRQANIVTLDASTPAMSDGGLPQPFDSVKVAELQRRGLLV</sequence>